<dbReference type="OrthoDB" id="5371583at2759"/>
<feature type="transmembrane region" description="Helical" evidence="1">
    <location>
        <begin position="117"/>
        <end position="139"/>
    </location>
</feature>
<dbReference type="eggNOG" id="ENOG502SUZ3">
    <property type="taxonomic scope" value="Eukaryota"/>
</dbReference>
<dbReference type="PANTHER" id="PTHR42069:SF1">
    <property type="entry name" value="MARVEL DOMAIN-CONTAINING PROTEIN"/>
    <property type="match status" value="1"/>
</dbReference>
<dbReference type="AlphaFoldDB" id="R7YYL6"/>
<feature type="transmembrane region" description="Helical" evidence="1">
    <location>
        <begin position="151"/>
        <end position="173"/>
    </location>
</feature>
<keyword evidence="3" id="KW-1185">Reference proteome</keyword>
<evidence type="ECO:0000313" key="2">
    <source>
        <dbReference type="EMBL" id="EON67035.1"/>
    </source>
</evidence>
<evidence type="ECO:0000313" key="3">
    <source>
        <dbReference type="Proteomes" id="UP000016924"/>
    </source>
</evidence>
<dbReference type="PANTHER" id="PTHR42069">
    <property type="entry name" value="HYPHAL ANASTAMOSIS-8 PROTEIN"/>
    <property type="match status" value="1"/>
</dbReference>
<accession>R7YYL6</accession>
<dbReference type="HOGENOM" id="CLU_1331884_0_0_1"/>
<feature type="transmembrane region" description="Helical" evidence="1">
    <location>
        <begin position="60"/>
        <end position="79"/>
    </location>
</feature>
<sequence length="206" mass="23312">MASENYPLEYRTYSNGGYASVESTVPLTDYPAWDEQEHPQMNELRRSDATLKRRIRLLRLLSRLASLILSIAVFVPIAMTVHKFLTTHNVYRDVLLPTGTTVHRTAWAANSKVWPTYMYFGVASTSLFLDAGILISYLWSIKVANRMDNVGSAFSFVVFVGNLVVWAVAAGTYRYEKDGGERPKDLWGWTCSSAAARIQDVFREEV</sequence>
<dbReference type="Proteomes" id="UP000016924">
    <property type="component" value="Unassembled WGS sequence"/>
</dbReference>
<evidence type="ECO:0008006" key="4">
    <source>
        <dbReference type="Google" id="ProtNLM"/>
    </source>
</evidence>
<protein>
    <recommendedName>
        <fullName evidence="4">MARVEL domain-containing protein</fullName>
    </recommendedName>
</protein>
<keyword evidence="1" id="KW-1133">Transmembrane helix</keyword>
<keyword evidence="1" id="KW-0812">Transmembrane</keyword>
<name>R7YYL6_CONA1</name>
<gene>
    <name evidence="2" type="ORF">W97_06152</name>
</gene>
<proteinExistence type="predicted"/>
<dbReference type="EMBL" id="JH767584">
    <property type="protein sequence ID" value="EON67035.1"/>
    <property type="molecule type" value="Genomic_DNA"/>
</dbReference>
<dbReference type="GeneID" id="19903463"/>
<keyword evidence="1" id="KW-0472">Membrane</keyword>
<organism evidence="2 3">
    <name type="scientific">Coniosporium apollinis (strain CBS 100218)</name>
    <name type="common">Rock-inhabiting black yeast</name>
    <dbReference type="NCBI Taxonomy" id="1168221"/>
    <lineage>
        <taxon>Eukaryota</taxon>
        <taxon>Fungi</taxon>
        <taxon>Dikarya</taxon>
        <taxon>Ascomycota</taxon>
        <taxon>Pezizomycotina</taxon>
        <taxon>Dothideomycetes</taxon>
        <taxon>Dothideomycetes incertae sedis</taxon>
        <taxon>Coniosporium</taxon>
    </lineage>
</organism>
<dbReference type="OMA" id="RTAWAAN"/>
<dbReference type="RefSeq" id="XP_007782352.1">
    <property type="nucleotide sequence ID" value="XM_007784162.1"/>
</dbReference>
<reference evidence="3" key="1">
    <citation type="submission" date="2012-06" db="EMBL/GenBank/DDBJ databases">
        <title>The genome sequence of Coniosporium apollinis CBS 100218.</title>
        <authorList>
            <consortium name="The Broad Institute Genome Sequencing Platform"/>
            <person name="Cuomo C."/>
            <person name="Gorbushina A."/>
            <person name="Noack S."/>
            <person name="Walker B."/>
            <person name="Young S.K."/>
            <person name="Zeng Q."/>
            <person name="Gargeya S."/>
            <person name="Fitzgerald M."/>
            <person name="Haas B."/>
            <person name="Abouelleil A."/>
            <person name="Alvarado L."/>
            <person name="Arachchi H.M."/>
            <person name="Berlin A.M."/>
            <person name="Chapman S.B."/>
            <person name="Goldberg J."/>
            <person name="Griggs A."/>
            <person name="Gujja S."/>
            <person name="Hansen M."/>
            <person name="Howarth C."/>
            <person name="Imamovic A."/>
            <person name="Larimer J."/>
            <person name="McCowan C."/>
            <person name="Montmayeur A."/>
            <person name="Murphy C."/>
            <person name="Neiman D."/>
            <person name="Pearson M."/>
            <person name="Priest M."/>
            <person name="Roberts A."/>
            <person name="Saif S."/>
            <person name="Shea T."/>
            <person name="Sisk P."/>
            <person name="Sykes S."/>
            <person name="Wortman J."/>
            <person name="Nusbaum C."/>
            <person name="Birren B."/>
        </authorList>
    </citation>
    <scope>NUCLEOTIDE SEQUENCE [LARGE SCALE GENOMIC DNA]</scope>
    <source>
        <strain evidence="3">CBS 100218</strain>
    </source>
</reference>
<evidence type="ECO:0000256" key="1">
    <source>
        <dbReference type="SAM" id="Phobius"/>
    </source>
</evidence>